<feature type="domain" description="Integrase catalytic" evidence="1">
    <location>
        <begin position="3"/>
        <end position="147"/>
    </location>
</feature>
<sequence>MRYVQSPFQHYHNISKRFTEINLDIIDPLLSFEGFRYCLTITSRYSHRSKAILMLYIQVESLASSLLISWIPGFEKPLVLTTGQGTKFEAQLLEELSKSMAFKRNRNTSYCPQSNGCIERWYRTLKGSIMYHENKGWTRTLPLILLG</sequence>
<dbReference type="Gene3D" id="3.30.420.10">
    <property type="entry name" value="Ribonuclease H-like superfamily/Ribonuclease H"/>
    <property type="match status" value="1"/>
</dbReference>
<keyword evidence="3" id="KW-1185">Reference proteome</keyword>
<proteinExistence type="predicted"/>
<gene>
    <name evidence="2" type="primary">AVEN_159015_1</name>
    <name evidence="2" type="ORF">NPIL_496641</name>
</gene>
<dbReference type="GO" id="GO:0003676">
    <property type="term" value="F:nucleic acid binding"/>
    <property type="evidence" value="ECO:0007669"/>
    <property type="project" value="InterPro"/>
</dbReference>
<dbReference type="InterPro" id="IPR012337">
    <property type="entry name" value="RNaseH-like_sf"/>
</dbReference>
<organism evidence="2 3">
    <name type="scientific">Nephila pilipes</name>
    <name type="common">Giant wood spider</name>
    <name type="synonym">Nephila maculata</name>
    <dbReference type="NCBI Taxonomy" id="299642"/>
    <lineage>
        <taxon>Eukaryota</taxon>
        <taxon>Metazoa</taxon>
        <taxon>Ecdysozoa</taxon>
        <taxon>Arthropoda</taxon>
        <taxon>Chelicerata</taxon>
        <taxon>Arachnida</taxon>
        <taxon>Araneae</taxon>
        <taxon>Araneomorphae</taxon>
        <taxon>Entelegynae</taxon>
        <taxon>Araneoidea</taxon>
        <taxon>Nephilidae</taxon>
        <taxon>Nephila</taxon>
    </lineage>
</organism>
<dbReference type="PANTHER" id="PTHR38681">
    <property type="entry name" value="RETROVIRUS-RELATED POL POLYPROTEIN FROM TRANSPOSON 412-LIKE PROTEIN-RELATED"/>
    <property type="match status" value="1"/>
</dbReference>
<dbReference type="PANTHER" id="PTHR38681:SF1">
    <property type="entry name" value="RETROVIRUS-RELATED POL POLYPROTEIN FROM TRANSPOSON 412-LIKE PROTEIN"/>
    <property type="match status" value="1"/>
</dbReference>
<evidence type="ECO:0000313" key="2">
    <source>
        <dbReference type="EMBL" id="GFU25376.1"/>
    </source>
</evidence>
<dbReference type="SUPFAM" id="SSF53098">
    <property type="entry name" value="Ribonuclease H-like"/>
    <property type="match status" value="1"/>
</dbReference>
<evidence type="ECO:0000313" key="3">
    <source>
        <dbReference type="Proteomes" id="UP000887013"/>
    </source>
</evidence>
<reference evidence="2" key="1">
    <citation type="submission" date="2020-08" db="EMBL/GenBank/DDBJ databases">
        <title>Multicomponent nature underlies the extraordinary mechanical properties of spider dragline silk.</title>
        <authorList>
            <person name="Kono N."/>
            <person name="Nakamura H."/>
            <person name="Mori M."/>
            <person name="Yoshida Y."/>
            <person name="Ohtoshi R."/>
            <person name="Malay A.D."/>
            <person name="Moran D.A.P."/>
            <person name="Tomita M."/>
            <person name="Numata K."/>
            <person name="Arakawa K."/>
        </authorList>
    </citation>
    <scope>NUCLEOTIDE SEQUENCE</scope>
</reference>
<dbReference type="EMBL" id="BMAW01032396">
    <property type="protein sequence ID" value="GFU25376.1"/>
    <property type="molecule type" value="Genomic_DNA"/>
</dbReference>
<dbReference type="PROSITE" id="PS50994">
    <property type="entry name" value="INTEGRASE"/>
    <property type="match status" value="1"/>
</dbReference>
<dbReference type="InterPro" id="IPR036397">
    <property type="entry name" value="RNaseH_sf"/>
</dbReference>
<evidence type="ECO:0000259" key="1">
    <source>
        <dbReference type="PROSITE" id="PS50994"/>
    </source>
</evidence>
<protein>
    <submittedName>
        <fullName evidence="2">Integrase catalytic domain-containing protein</fullName>
    </submittedName>
</protein>
<dbReference type="AlphaFoldDB" id="A0A8X6UML8"/>
<accession>A0A8X6UML8</accession>
<dbReference type="OrthoDB" id="6429056at2759"/>
<name>A0A8X6UML8_NEPPI</name>
<dbReference type="InterPro" id="IPR001584">
    <property type="entry name" value="Integrase_cat-core"/>
</dbReference>
<dbReference type="Proteomes" id="UP000887013">
    <property type="component" value="Unassembled WGS sequence"/>
</dbReference>
<dbReference type="GO" id="GO:0015074">
    <property type="term" value="P:DNA integration"/>
    <property type="evidence" value="ECO:0007669"/>
    <property type="project" value="InterPro"/>
</dbReference>
<comment type="caution">
    <text evidence="2">The sequence shown here is derived from an EMBL/GenBank/DDBJ whole genome shotgun (WGS) entry which is preliminary data.</text>
</comment>